<name>A0A1H2V7W0_9PSEU</name>
<dbReference type="STRING" id="589385.SAMN05421504_1011140"/>
<dbReference type="GO" id="GO:0006508">
    <property type="term" value="P:proteolysis"/>
    <property type="evidence" value="ECO:0007669"/>
    <property type="project" value="InterPro"/>
</dbReference>
<dbReference type="RefSeq" id="WP_091287400.1">
    <property type="nucleotide sequence ID" value="NZ_FNON01000001.1"/>
</dbReference>
<dbReference type="PANTHER" id="PTHR24276:SF98">
    <property type="entry name" value="FI18310P1-RELATED"/>
    <property type="match status" value="1"/>
</dbReference>
<evidence type="ECO:0000256" key="2">
    <source>
        <dbReference type="ARBA" id="ARBA00023157"/>
    </source>
</evidence>
<evidence type="ECO:0000259" key="4">
    <source>
        <dbReference type="PROSITE" id="PS50240"/>
    </source>
</evidence>
<sequence>MRKRLLALCLLAAVAGAAGVAGPASARPMIVGGSDASETYGFMASVQNELGHERCGASLISPEWLVTAGHCVSDRHTGEVLDPALTWIRVGSLDRTQGGERIRADRFIRHEKFDMALHHDIALVHLAAPVAARPIAIGAAPATGAAIRLLGWGKTCPTPGCGEAPVLLRELDTTVAGASACGEDFDPALQLCTDNKNGTANACFGDSGGPAVVADGGEWKLVGATSHGQSASCVDKAGIYTNVVAYADWIKQNT</sequence>
<dbReference type="Gene3D" id="2.40.10.10">
    <property type="entry name" value="Trypsin-like serine proteases"/>
    <property type="match status" value="1"/>
</dbReference>
<dbReference type="PANTHER" id="PTHR24276">
    <property type="entry name" value="POLYSERASE-RELATED"/>
    <property type="match status" value="1"/>
</dbReference>
<gene>
    <name evidence="5" type="ORF">SAMN05421504_1011140</name>
</gene>
<keyword evidence="6" id="KW-1185">Reference proteome</keyword>
<reference evidence="5 6" key="1">
    <citation type="submission" date="2016-10" db="EMBL/GenBank/DDBJ databases">
        <authorList>
            <person name="de Groot N.N."/>
        </authorList>
    </citation>
    <scope>NUCLEOTIDE SEQUENCE [LARGE SCALE GENOMIC DNA]</scope>
    <source>
        <strain evidence="5 6">CPCC 202699</strain>
    </source>
</reference>
<protein>
    <submittedName>
        <fullName evidence="5">Trypsin</fullName>
    </submittedName>
</protein>
<dbReference type="InterPro" id="IPR043504">
    <property type="entry name" value="Peptidase_S1_PA_chymotrypsin"/>
</dbReference>
<evidence type="ECO:0000313" key="6">
    <source>
        <dbReference type="Proteomes" id="UP000199515"/>
    </source>
</evidence>
<dbReference type="PRINTS" id="PR00722">
    <property type="entry name" value="CHYMOTRYPSIN"/>
</dbReference>
<keyword evidence="3" id="KW-0732">Signal</keyword>
<dbReference type="Pfam" id="PF00089">
    <property type="entry name" value="Trypsin"/>
    <property type="match status" value="1"/>
</dbReference>
<dbReference type="AlphaFoldDB" id="A0A1H2V7W0"/>
<dbReference type="Proteomes" id="UP000199515">
    <property type="component" value="Unassembled WGS sequence"/>
</dbReference>
<dbReference type="EMBL" id="FNON01000001">
    <property type="protein sequence ID" value="SDW64426.1"/>
    <property type="molecule type" value="Genomic_DNA"/>
</dbReference>
<evidence type="ECO:0000256" key="1">
    <source>
        <dbReference type="ARBA" id="ARBA00007664"/>
    </source>
</evidence>
<dbReference type="InterPro" id="IPR009003">
    <property type="entry name" value="Peptidase_S1_PA"/>
</dbReference>
<dbReference type="CDD" id="cd00190">
    <property type="entry name" value="Tryp_SPc"/>
    <property type="match status" value="1"/>
</dbReference>
<dbReference type="InterPro" id="IPR001314">
    <property type="entry name" value="Peptidase_S1A"/>
</dbReference>
<proteinExistence type="inferred from homology"/>
<dbReference type="PROSITE" id="PS50240">
    <property type="entry name" value="TRYPSIN_DOM"/>
    <property type="match status" value="1"/>
</dbReference>
<dbReference type="PROSITE" id="PS00134">
    <property type="entry name" value="TRYPSIN_HIS"/>
    <property type="match status" value="1"/>
</dbReference>
<feature type="domain" description="Peptidase S1" evidence="4">
    <location>
        <begin position="30"/>
        <end position="254"/>
    </location>
</feature>
<accession>A0A1H2V7W0</accession>
<evidence type="ECO:0000256" key="3">
    <source>
        <dbReference type="SAM" id="SignalP"/>
    </source>
</evidence>
<dbReference type="SUPFAM" id="SSF50494">
    <property type="entry name" value="Trypsin-like serine proteases"/>
    <property type="match status" value="1"/>
</dbReference>
<keyword evidence="2" id="KW-1015">Disulfide bond</keyword>
<dbReference type="InterPro" id="IPR018114">
    <property type="entry name" value="TRYPSIN_HIS"/>
</dbReference>
<organism evidence="5 6">
    <name type="scientific">Amycolatopsis xylanica</name>
    <dbReference type="NCBI Taxonomy" id="589385"/>
    <lineage>
        <taxon>Bacteria</taxon>
        <taxon>Bacillati</taxon>
        <taxon>Actinomycetota</taxon>
        <taxon>Actinomycetes</taxon>
        <taxon>Pseudonocardiales</taxon>
        <taxon>Pseudonocardiaceae</taxon>
        <taxon>Amycolatopsis</taxon>
    </lineage>
</organism>
<dbReference type="SMART" id="SM00020">
    <property type="entry name" value="Tryp_SPc"/>
    <property type="match status" value="1"/>
</dbReference>
<dbReference type="InterPro" id="IPR001254">
    <property type="entry name" value="Trypsin_dom"/>
</dbReference>
<evidence type="ECO:0000313" key="5">
    <source>
        <dbReference type="EMBL" id="SDW64426.1"/>
    </source>
</evidence>
<feature type="signal peptide" evidence="3">
    <location>
        <begin position="1"/>
        <end position="26"/>
    </location>
</feature>
<dbReference type="InterPro" id="IPR050430">
    <property type="entry name" value="Peptidase_S1"/>
</dbReference>
<dbReference type="OrthoDB" id="3657335at2"/>
<dbReference type="GO" id="GO:0004252">
    <property type="term" value="F:serine-type endopeptidase activity"/>
    <property type="evidence" value="ECO:0007669"/>
    <property type="project" value="InterPro"/>
</dbReference>
<feature type="chain" id="PRO_5011467489" evidence="3">
    <location>
        <begin position="27"/>
        <end position="254"/>
    </location>
</feature>
<comment type="similarity">
    <text evidence="1">Belongs to the peptidase S1 family.</text>
</comment>